<dbReference type="Proteomes" id="UP001204015">
    <property type="component" value="Unassembled WGS sequence"/>
</dbReference>
<evidence type="ECO:0000313" key="1">
    <source>
        <dbReference type="EMBL" id="MCO6025502.1"/>
    </source>
</evidence>
<dbReference type="EMBL" id="JAMXLY010000020">
    <property type="protein sequence ID" value="MCO6025502.1"/>
    <property type="molecule type" value="Genomic_DNA"/>
</dbReference>
<evidence type="ECO:0000313" key="2">
    <source>
        <dbReference type="Proteomes" id="UP001204015"/>
    </source>
</evidence>
<sequence length="830" mass="94855">MNLTFKIRNAKTHEPMTSVTCQVSTSTGKRTAYSISDPNGQLSVNANPNDDLEFSLMGYEKKKIRANDCSTTKVNNIELNPQAVLLREVRIKAPAIRSKSDTLIYHVAPFAKAGDRHLEDVLKKLPGIKVAENGTVSYQGKAINKFYIEGEDLMGNSYNQATRNMPVDAVADVEVLENHQPVKMLKDKQFSDHAALNIKLNKNYQSRPFGEAEGGIGSSKTWDNRIFLTQILGQSQLLVSGKMNNIGADLSDETKEHIDITDLNAYEPLMHSLLSVDLGNEDLPQERYLHNHSYSLGINYLTGISKDATFRSNVLFYDDHSTYNNNLENHYGGPTNVDISENNRKDKKTVIVIPILRYELNSSKTFISNELRYSFEKTTSGSSIETDGAKVQEDISSRPSYLQNYLNTAFSVGDITLQGKSLIRYFDRRETLHSASDSSAYNDAEAYVEKSFVAKNILSTTLPLFHQDLNMGVKMYYSNQLYDFNGNMRHQDLQLSYEPSYYIKYRYNGRLSIELPLTWSHTVLSSSTIKDKSRSFFAFSPGISLRQLLADKFTFVLSANTSTYSASPDFYSLYPLRQNYRTLYHPSNELFKNRDYRLSLLINYKNLAEMFFSNLSIAYSSEKRESYENDDYTNTYNEITELKGINHRKVFMVDVSADKTFTDAGVSLKTELTYNHDQYLLSQSSVQTFNHSHILSAQINTSFQKFNWIRISFDAKGNLYWEKNQLYHSDHLSSLETNYFLSLFPTKKLEIKFTYQNLTNEISQSHYKTIGLMDIRSHYTINKLWEIGVSVSNLLNIRSYTITQASGFNTYSSSLPLRGREAMLHLLLRI</sequence>
<reference evidence="1 2" key="1">
    <citation type="submission" date="2022-06" db="EMBL/GenBank/DDBJ databases">
        <title>A taxonomic note on the genus Prevotella: Description of four novel genera and emended description of the genera Hallella and Xylanibacter.</title>
        <authorList>
            <person name="Hitch T.C.A."/>
        </authorList>
    </citation>
    <scope>NUCLEOTIDE SEQUENCE [LARGE SCALE GENOMIC DNA]</scope>
    <source>
        <strain evidence="1 2">DSM 100619</strain>
    </source>
</reference>
<dbReference type="RefSeq" id="WP_252760861.1">
    <property type="nucleotide sequence ID" value="NZ_JAMXLY010000020.1"/>
</dbReference>
<gene>
    <name evidence="1" type="ORF">NG821_06540</name>
</gene>
<protein>
    <submittedName>
        <fullName evidence="1">Uncharacterized protein</fullName>
    </submittedName>
</protein>
<comment type="caution">
    <text evidence="1">The sequence shown here is derived from an EMBL/GenBank/DDBJ whole genome shotgun (WGS) entry which is preliminary data.</text>
</comment>
<keyword evidence="2" id="KW-1185">Reference proteome</keyword>
<accession>A0ABT1BYJ5</accession>
<name>A0ABT1BYJ5_9BACT</name>
<organism evidence="1 2">
    <name type="scientific">Segatella cerevisiae</name>
    <dbReference type="NCBI Taxonomy" id="2053716"/>
    <lineage>
        <taxon>Bacteria</taxon>
        <taxon>Pseudomonadati</taxon>
        <taxon>Bacteroidota</taxon>
        <taxon>Bacteroidia</taxon>
        <taxon>Bacteroidales</taxon>
        <taxon>Prevotellaceae</taxon>
        <taxon>Segatella</taxon>
    </lineage>
</organism>
<proteinExistence type="predicted"/>
<dbReference type="SUPFAM" id="SSF56935">
    <property type="entry name" value="Porins"/>
    <property type="match status" value="1"/>
</dbReference>